<dbReference type="InterPro" id="IPR046948">
    <property type="entry name" value="ATL20-22-like"/>
</dbReference>
<evidence type="ECO:0000256" key="9">
    <source>
        <dbReference type="ARBA" id="ARBA00022786"/>
    </source>
</evidence>
<dbReference type="InterPro" id="IPR032872">
    <property type="entry name" value="WAK_assoc_C"/>
</dbReference>
<evidence type="ECO:0000256" key="5">
    <source>
        <dbReference type="ARBA" id="ARBA00022692"/>
    </source>
</evidence>
<evidence type="ECO:0000256" key="3">
    <source>
        <dbReference type="ARBA" id="ARBA00004906"/>
    </source>
</evidence>
<keyword evidence="13" id="KW-0325">Glycoprotein</keyword>
<evidence type="ECO:0000256" key="10">
    <source>
        <dbReference type="ARBA" id="ARBA00022833"/>
    </source>
</evidence>
<evidence type="ECO:0000256" key="7">
    <source>
        <dbReference type="ARBA" id="ARBA00022729"/>
    </source>
</evidence>
<dbReference type="AlphaFoldDB" id="A0ABD1WN65"/>
<keyword evidence="8" id="KW-0863">Zinc-finger</keyword>
<evidence type="ECO:0000256" key="2">
    <source>
        <dbReference type="ARBA" id="ARBA00004167"/>
    </source>
</evidence>
<evidence type="ECO:0000256" key="8">
    <source>
        <dbReference type="ARBA" id="ARBA00022771"/>
    </source>
</evidence>
<gene>
    <name evidence="19" type="ORF">Fot_12523</name>
    <name evidence="20" type="ORF">Fot_12639</name>
</gene>
<keyword evidence="12" id="KW-0472">Membrane</keyword>
<keyword evidence="5" id="KW-0812">Transmembrane</keyword>
<evidence type="ECO:0000256" key="16">
    <source>
        <dbReference type="ARBA" id="ARBA00048679"/>
    </source>
</evidence>
<comment type="pathway">
    <text evidence="3">Protein modification; protein ubiquitination.</text>
</comment>
<dbReference type="Pfam" id="PF14380">
    <property type="entry name" value="WAK_assoc"/>
    <property type="match status" value="1"/>
</dbReference>
<comment type="similarity">
    <text evidence="14">Belongs to the RING-type zinc finger family. ATL subfamily.</text>
</comment>
<feature type="domain" description="Wall-associated receptor kinase C-terminal" evidence="18">
    <location>
        <begin position="144"/>
        <end position="204"/>
    </location>
</feature>
<proteinExistence type="inferred from homology"/>
<feature type="domain" description="Wall-associated receptor kinase galacturonan-binding" evidence="17">
    <location>
        <begin position="6"/>
        <end position="70"/>
    </location>
</feature>
<reference evidence="20" key="2">
    <citation type="submission" date="2024-07" db="EMBL/GenBank/DDBJ databases">
        <title>Two chromosome-level genome assemblies of Korean endemic species Abeliophyllum distichum and Forsythia ovata (Oleaceae).</title>
        <authorList>
            <person name="Mun J.H."/>
        </authorList>
    </citation>
    <scope>NUCLEOTIDE SEQUENCE</scope>
    <source>
        <strain evidence="20">KNKB202402200001</strain>
        <tissue evidence="20">Leaf</tissue>
    </source>
</reference>
<dbReference type="InterPro" id="IPR025287">
    <property type="entry name" value="WAK_GUB"/>
</dbReference>
<protein>
    <submittedName>
        <fullName evidence="20">RING/U-box superfamily protein</fullName>
    </submittedName>
</protein>
<keyword evidence="11" id="KW-1133">Transmembrane helix</keyword>
<evidence type="ECO:0000256" key="12">
    <source>
        <dbReference type="ARBA" id="ARBA00023136"/>
    </source>
</evidence>
<evidence type="ECO:0000256" key="1">
    <source>
        <dbReference type="ARBA" id="ARBA00000900"/>
    </source>
</evidence>
<dbReference type="Proteomes" id="UP001604277">
    <property type="component" value="Unassembled WGS sequence"/>
</dbReference>
<evidence type="ECO:0000313" key="19">
    <source>
        <dbReference type="EMBL" id="KAL2550993.1"/>
    </source>
</evidence>
<dbReference type="GO" id="GO:0004674">
    <property type="term" value="F:protein serine/threonine kinase activity"/>
    <property type="evidence" value="ECO:0007669"/>
    <property type="project" value="UniProtKB-EC"/>
</dbReference>
<evidence type="ECO:0000256" key="14">
    <source>
        <dbReference type="ARBA" id="ARBA00024209"/>
    </source>
</evidence>
<evidence type="ECO:0000259" key="17">
    <source>
        <dbReference type="Pfam" id="PF13947"/>
    </source>
</evidence>
<comment type="catalytic activity">
    <reaction evidence="16">
        <text>L-seryl-[protein] + ATP = O-phospho-L-seryl-[protein] + ADP + H(+)</text>
        <dbReference type="Rhea" id="RHEA:17989"/>
        <dbReference type="Rhea" id="RHEA-COMP:9863"/>
        <dbReference type="Rhea" id="RHEA-COMP:11604"/>
        <dbReference type="ChEBI" id="CHEBI:15378"/>
        <dbReference type="ChEBI" id="CHEBI:29999"/>
        <dbReference type="ChEBI" id="CHEBI:30616"/>
        <dbReference type="ChEBI" id="CHEBI:83421"/>
        <dbReference type="ChEBI" id="CHEBI:456216"/>
        <dbReference type="EC" id="2.7.11.1"/>
    </reaction>
</comment>
<dbReference type="GO" id="GO:0016020">
    <property type="term" value="C:membrane"/>
    <property type="evidence" value="ECO:0007669"/>
    <property type="project" value="UniProtKB-SubCell"/>
</dbReference>
<evidence type="ECO:0000256" key="6">
    <source>
        <dbReference type="ARBA" id="ARBA00022723"/>
    </source>
</evidence>
<dbReference type="EMBL" id="JBFOLJ010000003">
    <property type="protein sequence ID" value="KAL2550993.1"/>
    <property type="molecule type" value="Genomic_DNA"/>
</dbReference>
<keyword evidence="7" id="KW-0732">Signal</keyword>
<dbReference type="PANTHER" id="PTHR46279:SF31">
    <property type="entry name" value="RING-H2 FINGER PROTEIN ATL20-LIKE ISOFORM X1"/>
    <property type="match status" value="1"/>
</dbReference>
<evidence type="ECO:0000256" key="4">
    <source>
        <dbReference type="ARBA" id="ARBA00022679"/>
    </source>
</evidence>
<evidence type="ECO:0000256" key="13">
    <source>
        <dbReference type="ARBA" id="ARBA00023180"/>
    </source>
</evidence>
<dbReference type="GO" id="GO:0008270">
    <property type="term" value="F:zinc ion binding"/>
    <property type="evidence" value="ECO:0007669"/>
    <property type="project" value="UniProtKB-KW"/>
</dbReference>
<comment type="catalytic activity">
    <reaction evidence="1">
        <text>S-ubiquitinyl-[E2 ubiquitin-conjugating enzyme]-L-cysteine + [acceptor protein]-L-lysine = [E2 ubiquitin-conjugating enzyme]-L-cysteine + N(6)-ubiquitinyl-[acceptor protein]-L-lysine.</text>
        <dbReference type="EC" id="2.3.2.27"/>
    </reaction>
</comment>
<evidence type="ECO:0000256" key="15">
    <source>
        <dbReference type="ARBA" id="ARBA00047899"/>
    </source>
</evidence>
<evidence type="ECO:0000259" key="18">
    <source>
        <dbReference type="Pfam" id="PF14380"/>
    </source>
</evidence>
<evidence type="ECO:0000313" key="20">
    <source>
        <dbReference type="EMBL" id="KAL2551109.1"/>
    </source>
</evidence>
<dbReference type="GO" id="GO:0061630">
    <property type="term" value="F:ubiquitin protein ligase activity"/>
    <property type="evidence" value="ECO:0007669"/>
    <property type="project" value="UniProtKB-EC"/>
</dbReference>
<keyword evidence="6" id="KW-0479">Metal-binding</keyword>
<keyword evidence="9" id="KW-0833">Ubl conjugation pathway</keyword>
<keyword evidence="4" id="KW-0808">Transferase</keyword>
<accession>A0ABD1WN65</accession>
<dbReference type="PANTHER" id="PTHR46279">
    <property type="entry name" value="RING/U-BOX SUPERFAMILY PROTEIN"/>
    <property type="match status" value="1"/>
</dbReference>
<organism evidence="20 21">
    <name type="scientific">Forsythia ovata</name>
    <dbReference type="NCBI Taxonomy" id="205694"/>
    <lineage>
        <taxon>Eukaryota</taxon>
        <taxon>Viridiplantae</taxon>
        <taxon>Streptophyta</taxon>
        <taxon>Embryophyta</taxon>
        <taxon>Tracheophyta</taxon>
        <taxon>Spermatophyta</taxon>
        <taxon>Magnoliopsida</taxon>
        <taxon>eudicotyledons</taxon>
        <taxon>Gunneridae</taxon>
        <taxon>Pentapetalae</taxon>
        <taxon>asterids</taxon>
        <taxon>lamiids</taxon>
        <taxon>Lamiales</taxon>
        <taxon>Oleaceae</taxon>
        <taxon>Forsythieae</taxon>
        <taxon>Forsythia</taxon>
    </lineage>
</organism>
<comment type="catalytic activity">
    <reaction evidence="15">
        <text>L-threonyl-[protein] + ATP = O-phospho-L-threonyl-[protein] + ADP + H(+)</text>
        <dbReference type="Rhea" id="RHEA:46608"/>
        <dbReference type="Rhea" id="RHEA-COMP:11060"/>
        <dbReference type="Rhea" id="RHEA-COMP:11605"/>
        <dbReference type="ChEBI" id="CHEBI:15378"/>
        <dbReference type="ChEBI" id="CHEBI:30013"/>
        <dbReference type="ChEBI" id="CHEBI:30616"/>
        <dbReference type="ChEBI" id="CHEBI:61977"/>
        <dbReference type="ChEBI" id="CHEBI:456216"/>
        <dbReference type="EC" id="2.7.11.1"/>
    </reaction>
</comment>
<dbReference type="Pfam" id="PF13947">
    <property type="entry name" value="GUB_WAK_bind"/>
    <property type="match status" value="1"/>
</dbReference>
<reference evidence="21" key="1">
    <citation type="submission" date="2024-07" db="EMBL/GenBank/DDBJ databases">
        <title>Two chromosome-level genome assemblies of Korean endemic species Abeliophyllum distichum and Forsythia ovata (Oleaceae).</title>
        <authorList>
            <person name="Jang H."/>
        </authorList>
    </citation>
    <scope>NUCLEOTIDE SEQUENCE [LARGE SCALE GENOMIC DNA]</scope>
</reference>
<keyword evidence="21" id="KW-1185">Reference proteome</keyword>
<comment type="subcellular location">
    <subcellularLocation>
        <location evidence="2">Membrane</location>
        <topology evidence="2">Single-pass membrane protein</topology>
    </subcellularLocation>
</comment>
<comment type="caution">
    <text evidence="20">The sequence shown here is derived from an EMBL/GenBank/DDBJ whole genome shotgun (WGS) entry which is preliminary data.</text>
</comment>
<evidence type="ECO:0000313" key="21">
    <source>
        <dbReference type="Proteomes" id="UP001604277"/>
    </source>
</evidence>
<name>A0ABD1WN65_9LAMI</name>
<dbReference type="EMBL" id="JBFOLJ010000003">
    <property type="protein sequence ID" value="KAL2551109.1"/>
    <property type="molecule type" value="Genomic_DNA"/>
</dbReference>
<sequence length="231" mass="26009">MSLNICEPVSCDSEGPKIRFPFRLKGRQPDHCGYPGFDLFCNNQNQTILKLPQSCELEVFHIEYPTQTLYTDDSDRCISNKILNFSLLGSPFKGVNSKNYTVLNCSSEVNDYKMLDHFVPLYCHGRKNYTILVMDSCIPAAQLPASCRRIANVSIPLQRFIQQQLPPRIVTDLQLSWTEPDCRDCEANGGTCGFKTENGSEIGCSQPSYRSLPRIANRCTVPCETETDVCS</sequence>
<evidence type="ECO:0000256" key="11">
    <source>
        <dbReference type="ARBA" id="ARBA00022989"/>
    </source>
</evidence>
<keyword evidence="10" id="KW-0862">Zinc</keyword>